<accession>A0AA35JPC7</accession>
<evidence type="ECO:0000313" key="2">
    <source>
        <dbReference type="EMBL" id="CAI5763682.1"/>
    </source>
</evidence>
<sequence length="115" mass="12613">MWPVWGEADSRRSLNVNREETGDSDLKKQETPASLAPRPRTSVPGSSPLCTGLRSRIGIPGANPKKRRGKVPSPLLLQRDQPDAIWAKKIWPKLINLQLSGNSNQVPSGLVQLLS</sequence>
<dbReference type="Proteomes" id="UP001178461">
    <property type="component" value="Chromosome 1"/>
</dbReference>
<organism evidence="2 3">
    <name type="scientific">Podarcis lilfordi</name>
    <name type="common">Lilford's wall lizard</name>
    <dbReference type="NCBI Taxonomy" id="74358"/>
    <lineage>
        <taxon>Eukaryota</taxon>
        <taxon>Metazoa</taxon>
        <taxon>Chordata</taxon>
        <taxon>Craniata</taxon>
        <taxon>Vertebrata</taxon>
        <taxon>Euteleostomi</taxon>
        <taxon>Lepidosauria</taxon>
        <taxon>Squamata</taxon>
        <taxon>Bifurcata</taxon>
        <taxon>Unidentata</taxon>
        <taxon>Episquamata</taxon>
        <taxon>Laterata</taxon>
        <taxon>Lacertibaenia</taxon>
        <taxon>Lacertidae</taxon>
        <taxon>Podarcis</taxon>
    </lineage>
</organism>
<name>A0AA35JPC7_9SAUR</name>
<reference evidence="2" key="1">
    <citation type="submission" date="2022-12" db="EMBL/GenBank/DDBJ databases">
        <authorList>
            <person name="Alioto T."/>
            <person name="Alioto T."/>
            <person name="Gomez Garrido J."/>
        </authorList>
    </citation>
    <scope>NUCLEOTIDE SEQUENCE</scope>
</reference>
<feature type="region of interest" description="Disordered" evidence="1">
    <location>
        <begin position="1"/>
        <end position="76"/>
    </location>
</feature>
<dbReference type="EMBL" id="OX395126">
    <property type="protein sequence ID" value="CAI5763682.1"/>
    <property type="molecule type" value="Genomic_DNA"/>
</dbReference>
<evidence type="ECO:0000256" key="1">
    <source>
        <dbReference type="SAM" id="MobiDB-lite"/>
    </source>
</evidence>
<evidence type="ECO:0000313" key="3">
    <source>
        <dbReference type="Proteomes" id="UP001178461"/>
    </source>
</evidence>
<proteinExistence type="predicted"/>
<protein>
    <submittedName>
        <fullName evidence="2">RAN binding protein 3</fullName>
    </submittedName>
</protein>
<feature type="compositionally biased region" description="Basic and acidic residues" evidence="1">
    <location>
        <begin position="8"/>
        <end position="30"/>
    </location>
</feature>
<gene>
    <name evidence="2" type="ORF">PODLI_1B014658</name>
</gene>
<keyword evidence="3" id="KW-1185">Reference proteome</keyword>
<dbReference type="AlphaFoldDB" id="A0AA35JPC7"/>